<keyword evidence="4" id="KW-1185">Reference proteome</keyword>
<feature type="compositionally biased region" description="Polar residues" evidence="2">
    <location>
        <begin position="8"/>
        <end position="30"/>
    </location>
</feature>
<accession>F0RQE3</accession>
<evidence type="ECO:0000256" key="1">
    <source>
        <dbReference type="SAM" id="Coils"/>
    </source>
</evidence>
<dbReference type="AlphaFoldDB" id="F0RQE3"/>
<dbReference type="RefSeq" id="WP_013615856.1">
    <property type="nucleotide sequence ID" value="NC_015162.1"/>
</dbReference>
<evidence type="ECO:0000256" key="2">
    <source>
        <dbReference type="SAM" id="MobiDB-lite"/>
    </source>
</evidence>
<dbReference type="HOGENOM" id="CLU_1072503_0_0_0"/>
<feature type="coiled-coil region" evidence="1">
    <location>
        <begin position="52"/>
        <end position="100"/>
    </location>
</feature>
<protein>
    <submittedName>
        <fullName evidence="3">Uncharacterized protein</fullName>
    </submittedName>
</protein>
<keyword evidence="1" id="KW-0175">Coiled coil</keyword>
<evidence type="ECO:0000313" key="3">
    <source>
        <dbReference type="EMBL" id="ADY27502.1"/>
    </source>
</evidence>
<reference evidence="4" key="1">
    <citation type="submission" date="2011-02" db="EMBL/GenBank/DDBJ databases">
        <title>The complete sequence of plasmid2 of Deinococcus proteolyticus DSM 20540.</title>
        <authorList>
            <consortium name="US DOE Joint Genome Institute (JGI-PGF)"/>
            <person name="Lucas S."/>
            <person name="Copeland A."/>
            <person name="Lapidus A."/>
            <person name="Bruce D."/>
            <person name="Goodwin L."/>
            <person name="Pitluck S."/>
            <person name="Kyrpides N."/>
            <person name="Mavromatis K."/>
            <person name="Pagani I."/>
            <person name="Ivanova N."/>
            <person name="Ovchinnikova G."/>
            <person name="Zeytun A."/>
            <person name="Detter J.C."/>
            <person name="Han C."/>
            <person name="Land M."/>
            <person name="Hauser L."/>
            <person name="Markowitz V."/>
            <person name="Cheng J.-F."/>
            <person name="Hugenholtz P."/>
            <person name="Woyke T."/>
            <person name="Wu D."/>
            <person name="Pukall R."/>
            <person name="Steenblock K."/>
            <person name="Brambilla E."/>
            <person name="Klenk H.-P."/>
            <person name="Eisen J.A."/>
        </authorList>
    </citation>
    <scope>NUCLEOTIDE SEQUENCE [LARGE SCALE GENOMIC DNA]</scope>
    <source>
        <strain evidence="4">ATCC 35074 / DSM 20540 / JCM 6276 / NBRC 101906 / NCIMB 13154 / VKM Ac-1939 / CCM 2703 / MRP</strain>
        <plasmid evidence="4">Plasmid pDEIPR02</plasmid>
    </source>
</reference>
<dbReference type="Proteomes" id="UP000007718">
    <property type="component" value="Plasmid pDEIPR02"/>
</dbReference>
<geneLocation type="plasmid" evidence="3 4">
    <name>pDEIPR02</name>
</geneLocation>
<keyword evidence="3" id="KW-0614">Plasmid</keyword>
<organism evidence="3 4">
    <name type="scientific">Deinococcus proteolyticus (strain ATCC 35074 / DSM 20540 / JCM 6276 / NBRC 101906 / NCIMB 13154 / VKM Ac-1939 / CCM 2703 / MRP)</name>
    <dbReference type="NCBI Taxonomy" id="693977"/>
    <lineage>
        <taxon>Bacteria</taxon>
        <taxon>Thermotogati</taxon>
        <taxon>Deinococcota</taxon>
        <taxon>Deinococci</taxon>
        <taxon>Deinococcales</taxon>
        <taxon>Deinococcaceae</taxon>
        <taxon>Deinococcus</taxon>
    </lineage>
</organism>
<sequence>MATDNDAPGSNTCEPLEETTLQQEATSGQEAAQKLAAEYRPTMDLDVLHSWAKDAAAALAAAQTTLEASEQARLQAKNLVKKLRQQAAQEATEAIQANQQNQWDVRKFCQGMESGLLSAASQLEQALGTGQTPEPGRTQNTETSETAQRDRLQGRLRKPMTDTPTTRPAGLPSTPEACRAEQGRVLQRLHGTTPGTWQAISGGYILAKAQSGNEWVCDGGFDSEADLSLAAASPNTHQAYAGLLAEHATLQKWGGAEGL</sequence>
<dbReference type="EMBL" id="CP002538">
    <property type="protein sequence ID" value="ADY27502.1"/>
    <property type="molecule type" value="Genomic_DNA"/>
</dbReference>
<dbReference type="KEGG" id="dpt:Deipr_2378"/>
<gene>
    <name evidence="3" type="ordered locus">Deipr_2378</name>
</gene>
<feature type="region of interest" description="Disordered" evidence="2">
    <location>
        <begin position="1"/>
        <end position="32"/>
    </location>
</feature>
<proteinExistence type="predicted"/>
<reference evidence="3 4" key="2">
    <citation type="journal article" date="2012" name="Stand. Genomic Sci.">
        <title>Complete genome sequence of the orange-red pigmented, radioresistant Deinococcus proteolyticus type strain (MRP(T)).</title>
        <authorList>
            <person name="Copeland A."/>
            <person name="Zeytun A."/>
            <person name="Yassawong M."/>
            <person name="Nolan M."/>
            <person name="Lucas S."/>
            <person name="Hammon N."/>
            <person name="Deshpande S."/>
            <person name="Cheng J.F."/>
            <person name="Han C."/>
            <person name="Tapia R."/>
            <person name="Goodwin L.A."/>
            <person name="Pitluck S."/>
            <person name="Mavromatis K."/>
            <person name="Liolios K."/>
            <person name="Pagani I."/>
            <person name="Ivanova N."/>
            <person name="Mikhailova N."/>
            <person name="Pati A."/>
            <person name="Chen A."/>
            <person name="Palaniappan K."/>
            <person name="Land M."/>
            <person name="Hauser L."/>
            <person name="Jeffries C.D."/>
            <person name="Brambilla E.M."/>
            <person name="Rohde M."/>
            <person name="Sikorski J."/>
            <person name="Pukall R."/>
            <person name="Goker M."/>
            <person name="Detter J.C."/>
            <person name="Woyke T."/>
            <person name="Bristow J."/>
            <person name="Eisen J.A."/>
            <person name="Markowitz V."/>
            <person name="Hugenholtz P."/>
            <person name="Kyrpides N.C."/>
            <person name="Klenk H.P."/>
            <person name="Lapidus A."/>
        </authorList>
    </citation>
    <scope>NUCLEOTIDE SEQUENCE [LARGE SCALE GENOMIC DNA]</scope>
    <source>
        <strain evidence="4">ATCC 35074 / DSM 20540 / JCM 6276 / NBRC 101906 / NCIMB 13154 / VKM Ac-1939 / CCM 2703 / MRP</strain>
        <plasmid evidence="4">Plasmid pDEIPR02</plasmid>
    </source>
</reference>
<name>F0RQE3_DEIPM</name>
<feature type="region of interest" description="Disordered" evidence="2">
    <location>
        <begin position="126"/>
        <end position="175"/>
    </location>
</feature>
<evidence type="ECO:0000313" key="4">
    <source>
        <dbReference type="Proteomes" id="UP000007718"/>
    </source>
</evidence>
<feature type="compositionally biased region" description="Polar residues" evidence="2">
    <location>
        <begin position="129"/>
        <end position="146"/>
    </location>
</feature>